<dbReference type="RefSeq" id="WP_036076471.1">
    <property type="nucleotide sequence ID" value="NZ_AODE01000001.1"/>
</dbReference>
<keyword evidence="1" id="KW-0812">Transmembrane</keyword>
<proteinExistence type="predicted"/>
<evidence type="ECO:0000313" key="3">
    <source>
        <dbReference type="Proteomes" id="UP000019254"/>
    </source>
</evidence>
<dbReference type="OrthoDB" id="9773404at2"/>
<dbReference type="InterPro" id="IPR036259">
    <property type="entry name" value="MFS_trans_sf"/>
</dbReference>
<comment type="caution">
    <text evidence="2">The sequence shown here is derived from an EMBL/GenBank/DDBJ whole genome shotgun (WGS) entry which is preliminary data.</text>
</comment>
<dbReference type="STRING" id="1265820.PCORN_00060"/>
<dbReference type="SUPFAM" id="SSF103473">
    <property type="entry name" value="MFS general substrate transporter"/>
    <property type="match status" value="1"/>
</dbReference>
<feature type="transmembrane region" description="Helical" evidence="1">
    <location>
        <begin position="12"/>
        <end position="36"/>
    </location>
</feature>
<evidence type="ECO:0000313" key="2">
    <source>
        <dbReference type="EMBL" id="EUJ33090.1"/>
    </source>
</evidence>
<protein>
    <submittedName>
        <fullName evidence="2">Major facilitator superfamily protein</fullName>
    </submittedName>
</protein>
<dbReference type="Proteomes" id="UP000019254">
    <property type="component" value="Unassembled WGS sequence"/>
</dbReference>
<keyword evidence="3" id="KW-1185">Reference proteome</keyword>
<gene>
    <name evidence="2" type="ORF">PCORN_00060</name>
</gene>
<dbReference type="EMBL" id="AODE01000001">
    <property type="protein sequence ID" value="EUJ33090.1"/>
    <property type="molecule type" value="Genomic_DNA"/>
</dbReference>
<dbReference type="AlphaFoldDB" id="W7C783"/>
<evidence type="ECO:0000256" key="1">
    <source>
        <dbReference type="SAM" id="Phobius"/>
    </source>
</evidence>
<reference evidence="2 3" key="1">
    <citation type="journal article" date="2014" name="Int. J. Syst. Evol. Microbiol.">
        <title>Listeria floridensis sp. nov., Listeria aquatica sp. nov., Listeria cornellensis sp. nov., Listeria riparia sp. nov. and Listeria grandensis sp. nov., from agricultural and natural environments.</title>
        <authorList>
            <person name="den Bakker H.C."/>
            <person name="Warchocki S."/>
            <person name="Wright E.M."/>
            <person name="Allred A.F."/>
            <person name="Ahlstrom C."/>
            <person name="Manuel C.S."/>
            <person name="Stasiewicz M.J."/>
            <person name="Burrell A."/>
            <person name="Roof S."/>
            <person name="Strawn L."/>
            <person name="Fortes E.D."/>
            <person name="Nightingale K.K."/>
            <person name="Kephart D."/>
            <person name="Wiedmann M."/>
        </authorList>
    </citation>
    <scope>NUCLEOTIDE SEQUENCE [LARGE SCALE GENOMIC DNA]</scope>
    <source>
        <strain evidence="3">FSL F6-969</strain>
    </source>
</reference>
<accession>W7C783</accession>
<sequence>MEKAQQRKSILPILFLGYIAIYIDKLVIGIIAVPLAEQLNLSIDEKSYIFSAFFYRLLDYANPVRLFK</sequence>
<organism evidence="2 3">
    <name type="scientific">Listeria cornellensis FSL F6-0969</name>
    <dbReference type="NCBI Taxonomy" id="1265820"/>
    <lineage>
        <taxon>Bacteria</taxon>
        <taxon>Bacillati</taxon>
        <taxon>Bacillota</taxon>
        <taxon>Bacilli</taxon>
        <taxon>Bacillales</taxon>
        <taxon>Listeriaceae</taxon>
        <taxon>Listeria</taxon>
    </lineage>
</organism>
<dbReference type="PATRIC" id="fig|1265820.5.peg.10"/>
<dbReference type="Gene3D" id="1.20.1250.20">
    <property type="entry name" value="MFS general substrate transporter like domains"/>
    <property type="match status" value="1"/>
</dbReference>
<keyword evidence="1" id="KW-0472">Membrane</keyword>
<name>W7C783_9LIST</name>
<keyword evidence="1" id="KW-1133">Transmembrane helix</keyword>